<feature type="transmembrane region" description="Helical" evidence="1">
    <location>
        <begin position="29"/>
        <end position="49"/>
    </location>
</feature>
<evidence type="ECO:0000256" key="1">
    <source>
        <dbReference type="SAM" id="Phobius"/>
    </source>
</evidence>
<keyword evidence="1" id="KW-0472">Membrane</keyword>
<protein>
    <submittedName>
        <fullName evidence="3">Membrane protein</fullName>
    </submittedName>
</protein>
<sequence length="99" mass="10655">MRASRSGGFAALMIVLGVLILLGKFTPLFSGLIGIAMALIMIALGYYGIRNGKALIGWIVLIIGVLSLMSKLVWVIVPLLAIGLIIYGFSVLKDNCRQY</sequence>
<dbReference type="EMBL" id="JAGGKP010000016">
    <property type="protein sequence ID" value="MBP1938476.1"/>
    <property type="molecule type" value="Genomic_DNA"/>
</dbReference>
<accession>A0ABS4H7G7</accession>
<dbReference type="Pfam" id="PF22570">
    <property type="entry name" value="LiaF-TM"/>
    <property type="match status" value="1"/>
</dbReference>
<feature type="transmembrane region" description="Helical" evidence="1">
    <location>
        <begin position="7"/>
        <end position="23"/>
    </location>
</feature>
<dbReference type="InterPro" id="IPR054331">
    <property type="entry name" value="LiaF_TM"/>
</dbReference>
<gene>
    <name evidence="3" type="ORF">J2Z20_003398</name>
</gene>
<evidence type="ECO:0000313" key="4">
    <source>
        <dbReference type="Proteomes" id="UP001519273"/>
    </source>
</evidence>
<reference evidence="3 4" key="1">
    <citation type="submission" date="2021-03" db="EMBL/GenBank/DDBJ databases">
        <title>Genomic Encyclopedia of Type Strains, Phase IV (KMG-IV): sequencing the most valuable type-strain genomes for metagenomic binning, comparative biology and taxonomic classification.</title>
        <authorList>
            <person name="Goeker M."/>
        </authorList>
    </citation>
    <scope>NUCLEOTIDE SEQUENCE [LARGE SCALE GENOMIC DNA]</scope>
    <source>
        <strain evidence="3 4">DSM 23491</strain>
    </source>
</reference>
<proteinExistence type="predicted"/>
<keyword evidence="1" id="KW-1133">Transmembrane helix</keyword>
<dbReference type="Proteomes" id="UP001519273">
    <property type="component" value="Unassembled WGS sequence"/>
</dbReference>
<keyword evidence="1" id="KW-0812">Transmembrane</keyword>
<keyword evidence="4" id="KW-1185">Reference proteome</keyword>
<evidence type="ECO:0000259" key="2">
    <source>
        <dbReference type="Pfam" id="PF22570"/>
    </source>
</evidence>
<evidence type="ECO:0000313" key="3">
    <source>
        <dbReference type="EMBL" id="MBP1938476.1"/>
    </source>
</evidence>
<feature type="domain" description="LiaF transmembrane" evidence="2">
    <location>
        <begin position="10"/>
        <end position="97"/>
    </location>
</feature>
<name>A0ABS4H7G7_9BACL</name>
<comment type="caution">
    <text evidence="3">The sequence shown here is derived from an EMBL/GenBank/DDBJ whole genome shotgun (WGS) entry which is preliminary data.</text>
</comment>
<dbReference type="RefSeq" id="WP_209853013.1">
    <property type="nucleotide sequence ID" value="NZ_CBCRVE010000020.1"/>
</dbReference>
<organism evidence="3 4">
    <name type="scientific">Paenibacillus sediminis</name>
    <dbReference type="NCBI Taxonomy" id="664909"/>
    <lineage>
        <taxon>Bacteria</taxon>
        <taxon>Bacillati</taxon>
        <taxon>Bacillota</taxon>
        <taxon>Bacilli</taxon>
        <taxon>Bacillales</taxon>
        <taxon>Paenibacillaceae</taxon>
        <taxon>Paenibacillus</taxon>
    </lineage>
</organism>
<feature type="transmembrane region" description="Helical" evidence="1">
    <location>
        <begin position="56"/>
        <end position="89"/>
    </location>
</feature>